<protein>
    <submittedName>
        <fullName evidence="2">Uncharacterized protein</fullName>
    </submittedName>
</protein>
<gene>
    <name evidence="2" type="ORF">VSA01S_36860</name>
</gene>
<organism evidence="2 3">
    <name type="scientific">Vibrio sagamiensis NBRC 104589</name>
    <dbReference type="NCBI Taxonomy" id="1219064"/>
    <lineage>
        <taxon>Bacteria</taxon>
        <taxon>Pseudomonadati</taxon>
        <taxon>Pseudomonadota</taxon>
        <taxon>Gammaproteobacteria</taxon>
        <taxon>Vibrionales</taxon>
        <taxon>Vibrionaceae</taxon>
        <taxon>Vibrio</taxon>
    </lineage>
</organism>
<keyword evidence="3" id="KW-1185">Reference proteome</keyword>
<accession>A0A511QJR9</accession>
<evidence type="ECO:0000313" key="2">
    <source>
        <dbReference type="EMBL" id="GEM77574.1"/>
    </source>
</evidence>
<sequence>MTTNEEDIEYVKKRAFIRKVVGIFLLFVIGIVALNLYLWQQDKSKRQEKEAQIQAEDARLQINFEDDFSVDKLNSQTSVKQLRKAIWKTEVPVVEDSDQQKTADELDIDIDHLYQEIKQIEK</sequence>
<dbReference type="OrthoDB" id="9989575at2"/>
<evidence type="ECO:0000256" key="1">
    <source>
        <dbReference type="SAM" id="Phobius"/>
    </source>
</evidence>
<proteinExistence type="predicted"/>
<dbReference type="RefSeq" id="WP_039982368.1">
    <property type="nucleotide sequence ID" value="NZ_BJXJ01000066.1"/>
</dbReference>
<name>A0A511QJR9_9VIBR</name>
<dbReference type="AlphaFoldDB" id="A0A511QJR9"/>
<reference evidence="2 3" key="1">
    <citation type="submission" date="2019-07" db="EMBL/GenBank/DDBJ databases">
        <title>Whole genome shotgun sequence of Vibrio sagamiensis NBRC 104589.</title>
        <authorList>
            <person name="Hosoyama A."/>
            <person name="Uohara A."/>
            <person name="Ohji S."/>
            <person name="Ichikawa N."/>
        </authorList>
    </citation>
    <scope>NUCLEOTIDE SEQUENCE [LARGE SCALE GENOMIC DNA]</scope>
    <source>
        <strain evidence="2 3">NBRC 104589</strain>
    </source>
</reference>
<feature type="transmembrane region" description="Helical" evidence="1">
    <location>
        <begin position="20"/>
        <end position="39"/>
    </location>
</feature>
<keyword evidence="1" id="KW-0472">Membrane</keyword>
<keyword evidence="1" id="KW-0812">Transmembrane</keyword>
<keyword evidence="1" id="KW-1133">Transmembrane helix</keyword>
<dbReference type="EMBL" id="BJXJ01000066">
    <property type="protein sequence ID" value="GEM77574.1"/>
    <property type="molecule type" value="Genomic_DNA"/>
</dbReference>
<comment type="caution">
    <text evidence="2">The sequence shown here is derived from an EMBL/GenBank/DDBJ whole genome shotgun (WGS) entry which is preliminary data.</text>
</comment>
<evidence type="ECO:0000313" key="3">
    <source>
        <dbReference type="Proteomes" id="UP000321922"/>
    </source>
</evidence>
<dbReference type="Proteomes" id="UP000321922">
    <property type="component" value="Unassembled WGS sequence"/>
</dbReference>